<comment type="caution">
    <text evidence="2">The sequence shown here is derived from an EMBL/GenBank/DDBJ whole genome shotgun (WGS) entry which is preliminary data.</text>
</comment>
<gene>
    <name evidence="2" type="ORF">ACH47G_17000</name>
</gene>
<dbReference type="RefSeq" id="WP_396947288.1">
    <property type="nucleotide sequence ID" value="NZ_JBIRXV010000003.1"/>
</dbReference>
<dbReference type="EMBL" id="JBIRXV010000003">
    <property type="protein sequence ID" value="MFI2322186.1"/>
    <property type="molecule type" value="Genomic_DNA"/>
</dbReference>
<organism evidence="2 3">
    <name type="scientific">Nocardia beijingensis</name>
    <dbReference type="NCBI Taxonomy" id="95162"/>
    <lineage>
        <taxon>Bacteria</taxon>
        <taxon>Bacillati</taxon>
        <taxon>Actinomycetota</taxon>
        <taxon>Actinomycetes</taxon>
        <taxon>Mycobacteriales</taxon>
        <taxon>Nocardiaceae</taxon>
        <taxon>Nocardia</taxon>
    </lineage>
</organism>
<evidence type="ECO:0000313" key="2">
    <source>
        <dbReference type="EMBL" id="MFI2322186.1"/>
    </source>
</evidence>
<sequence length="103" mass="11299">MTDELVTTLVVITSVLAGLWLIFDGLPRLLERGSKRTPSADTDLPGRPEYDCHPAPVVPFTVPQARIVMQKLLRCEADQCDCKAAAFRVLVEAGLVRPAKALR</sequence>
<protein>
    <submittedName>
        <fullName evidence="2">Uncharacterized protein</fullName>
    </submittedName>
</protein>
<reference evidence="2 3" key="1">
    <citation type="submission" date="2024-10" db="EMBL/GenBank/DDBJ databases">
        <title>The Natural Products Discovery Center: Release of the First 8490 Sequenced Strains for Exploring Actinobacteria Biosynthetic Diversity.</title>
        <authorList>
            <person name="Kalkreuter E."/>
            <person name="Kautsar S.A."/>
            <person name="Yang D."/>
            <person name="Bader C.D."/>
            <person name="Teijaro C.N."/>
            <person name="Fluegel L."/>
            <person name="Davis C.M."/>
            <person name="Simpson J.R."/>
            <person name="Lauterbach L."/>
            <person name="Steele A.D."/>
            <person name="Gui C."/>
            <person name="Meng S."/>
            <person name="Li G."/>
            <person name="Viehrig K."/>
            <person name="Ye F."/>
            <person name="Su P."/>
            <person name="Kiefer A.F."/>
            <person name="Nichols A."/>
            <person name="Cepeda A.J."/>
            <person name="Yan W."/>
            <person name="Fan B."/>
            <person name="Jiang Y."/>
            <person name="Adhikari A."/>
            <person name="Zheng C.-J."/>
            <person name="Schuster L."/>
            <person name="Cowan T.M."/>
            <person name="Smanski M.J."/>
            <person name="Chevrette M.G."/>
            <person name="De Carvalho L.P.S."/>
            <person name="Shen B."/>
        </authorList>
    </citation>
    <scope>NUCLEOTIDE SEQUENCE [LARGE SCALE GENOMIC DNA]</scope>
    <source>
        <strain evidence="2 3">NPDC019626</strain>
    </source>
</reference>
<accession>A0ABW7WJC5</accession>
<keyword evidence="3" id="KW-1185">Reference proteome</keyword>
<keyword evidence="1" id="KW-0812">Transmembrane</keyword>
<name>A0ABW7WJC5_9NOCA</name>
<feature type="transmembrane region" description="Helical" evidence="1">
    <location>
        <begin position="6"/>
        <end position="26"/>
    </location>
</feature>
<evidence type="ECO:0000256" key="1">
    <source>
        <dbReference type="SAM" id="Phobius"/>
    </source>
</evidence>
<keyword evidence="1" id="KW-1133">Transmembrane helix</keyword>
<proteinExistence type="predicted"/>
<keyword evidence="1" id="KW-0472">Membrane</keyword>
<evidence type="ECO:0000313" key="3">
    <source>
        <dbReference type="Proteomes" id="UP001611450"/>
    </source>
</evidence>
<dbReference type="Proteomes" id="UP001611450">
    <property type="component" value="Unassembled WGS sequence"/>
</dbReference>